<dbReference type="EMBL" id="JAVRFI010000024">
    <property type="protein sequence ID" value="MDT0452858.1"/>
    <property type="molecule type" value="Genomic_DNA"/>
</dbReference>
<reference evidence="3" key="1">
    <citation type="submission" date="2024-05" db="EMBL/GenBank/DDBJ databases">
        <title>30 novel species of actinomycetes from the DSMZ collection.</title>
        <authorList>
            <person name="Nouioui I."/>
        </authorList>
    </citation>
    <scope>NUCLEOTIDE SEQUENCE</scope>
    <source>
        <strain evidence="3">DSM 40473</strain>
    </source>
</reference>
<feature type="region of interest" description="Disordered" evidence="1">
    <location>
        <begin position="85"/>
        <end position="242"/>
    </location>
</feature>
<keyword evidence="4" id="KW-1185">Reference proteome</keyword>
<sequence>MGWTVLYIAFGVVALWLLAEVLLQYKARLRWRLLAFTGFLGVVAGVIVPSVVVIIIGALAFGVGQTFVTLSFRRGFSRGWALRRGKADDGDGAGPAGPAPAKSPAGGGRAARRRKGGERVPAPAPAGPPPAASDLTLPASGPDALPTVPAGAAGMPDPMPGVPQQPTAEQPHLMGHDMGHGAPRGADFGPYGGAPAQGGYDPAQSGYDSGAFDYGQAQGQYASYSDPYIGNRPPSYETYDAYGQQQPYPQQQYGVGAYSAGAYAPQQYDTDTPPGGVWVPQQRDTDTPGTPAAPPEQNPPPYGHGYDEQHYRY</sequence>
<accession>A0ABU2SV21</accession>
<evidence type="ECO:0000256" key="1">
    <source>
        <dbReference type="SAM" id="MobiDB-lite"/>
    </source>
</evidence>
<feature type="transmembrane region" description="Helical" evidence="2">
    <location>
        <begin position="35"/>
        <end position="63"/>
    </location>
</feature>
<proteinExistence type="predicted"/>
<evidence type="ECO:0008006" key="5">
    <source>
        <dbReference type="Google" id="ProtNLM"/>
    </source>
</evidence>
<keyword evidence="2" id="KW-0472">Membrane</keyword>
<evidence type="ECO:0000313" key="3">
    <source>
        <dbReference type="EMBL" id="MDT0452858.1"/>
    </source>
</evidence>
<organism evidence="3 4">
    <name type="scientific">Streptomyces hesseae</name>
    <dbReference type="NCBI Taxonomy" id="3075519"/>
    <lineage>
        <taxon>Bacteria</taxon>
        <taxon>Bacillati</taxon>
        <taxon>Actinomycetota</taxon>
        <taxon>Actinomycetes</taxon>
        <taxon>Kitasatosporales</taxon>
        <taxon>Streptomycetaceae</taxon>
        <taxon>Streptomyces</taxon>
    </lineage>
</organism>
<evidence type="ECO:0000313" key="4">
    <source>
        <dbReference type="Proteomes" id="UP001180531"/>
    </source>
</evidence>
<name>A0ABU2SV21_9ACTN</name>
<keyword evidence="2" id="KW-1133">Transmembrane helix</keyword>
<feature type="compositionally biased region" description="Pro residues" evidence="1">
    <location>
        <begin position="291"/>
        <end position="302"/>
    </location>
</feature>
<gene>
    <name evidence="3" type="ORF">RM609_27760</name>
</gene>
<comment type="caution">
    <text evidence="3">The sequence shown here is derived from an EMBL/GenBank/DDBJ whole genome shotgun (WGS) entry which is preliminary data.</text>
</comment>
<feature type="compositionally biased region" description="Pro residues" evidence="1">
    <location>
        <begin position="122"/>
        <end position="131"/>
    </location>
</feature>
<dbReference type="RefSeq" id="WP_311614323.1">
    <property type="nucleotide sequence ID" value="NZ_JAVRFI010000024.1"/>
</dbReference>
<keyword evidence="2" id="KW-0812">Transmembrane</keyword>
<feature type="region of interest" description="Disordered" evidence="1">
    <location>
        <begin position="264"/>
        <end position="313"/>
    </location>
</feature>
<protein>
    <recommendedName>
        <fullName evidence="5">Integral membrane protein</fullName>
    </recommendedName>
</protein>
<evidence type="ECO:0000256" key="2">
    <source>
        <dbReference type="SAM" id="Phobius"/>
    </source>
</evidence>
<feature type="transmembrane region" description="Helical" evidence="2">
    <location>
        <begin position="6"/>
        <end position="23"/>
    </location>
</feature>
<dbReference type="Proteomes" id="UP001180531">
    <property type="component" value="Unassembled WGS sequence"/>
</dbReference>